<evidence type="ECO:0000256" key="8">
    <source>
        <dbReference type="PROSITE-ProRule" id="PRU00284"/>
    </source>
</evidence>
<keyword evidence="8" id="KW-0807">Transducer</keyword>
<sequence>MQNYSIKMKLAVPIIITAFLVLAIMTYFIGSHTWNNSKLFAIDKTSAMAEAYGNNMKAELQKSLDIARGMAQVLESLRAHGGNNREIIEKMILDILQKNPHLIGSWTGWEADKWDGKDFQYVNAPYHDKTGRFIPYANWENGKPTLSPLLEYDVAGNGDYYQVPKSRLKETMIDPYLYKIGDEMVLMSSAVVPIIRNGEFLGVAGVDMGLKEVQKAVNTIKPFSTSESYLVSSSGKFVSHPNIEMITKDAKFPFEQEKFAKAISSGEKLVLFGEIENDQEYLYVTNSFKIGNTDEYWTLIVRTPTSTVLADAKTMLWTQILISIVGLCILFGAVIFLSRYISNSVSNPSKELNDSSSEVTAAIQQLTVAGQNLSQSSTEAAASLEETVASLEELTSMVKVNTDHAKEAARLSGETHEIAGRGKENISKLIASMESISQDSKRILEIITVIDDIAFQTNLLALNAAVEAARAGEQGKGFSVVAEAVRNLAQQSATAAKNINELIKGSVERIEQCSHQSIESGEILSEILIAAKKVSEINAEISSASLEQSNGIAQISTAMNQLEQSVNSNASSSEEIASTAAEISSQAEIMNNVVNVLNEVVYGKDESSSSKVSETRQESA</sequence>
<feature type="transmembrane region" description="Helical" evidence="9">
    <location>
        <begin position="316"/>
        <end position="337"/>
    </location>
</feature>
<dbReference type="Gene3D" id="3.30.450.20">
    <property type="entry name" value="PAS domain"/>
    <property type="match status" value="2"/>
</dbReference>
<evidence type="ECO:0000256" key="1">
    <source>
        <dbReference type="ARBA" id="ARBA00004651"/>
    </source>
</evidence>
<name>A0AAX4HP17_9BACT</name>
<feature type="domain" description="Methyl-accepting transducer" evidence="10">
    <location>
        <begin position="355"/>
        <end position="584"/>
    </location>
</feature>
<dbReference type="Proteomes" id="UP001324634">
    <property type="component" value="Chromosome"/>
</dbReference>
<proteinExistence type="inferred from homology"/>
<dbReference type="PROSITE" id="PS50111">
    <property type="entry name" value="CHEMOTAXIS_TRANSDUC_2"/>
    <property type="match status" value="1"/>
</dbReference>
<keyword evidence="3" id="KW-0488">Methylation</keyword>
<dbReference type="AlphaFoldDB" id="A0AAX4HP17"/>
<dbReference type="InterPro" id="IPR004089">
    <property type="entry name" value="MCPsignal_dom"/>
</dbReference>
<dbReference type="EMBL" id="CP139487">
    <property type="protein sequence ID" value="WPU65054.1"/>
    <property type="molecule type" value="Genomic_DNA"/>
</dbReference>
<organism evidence="11 12">
    <name type="scientific">Peredibacter starrii</name>
    <dbReference type="NCBI Taxonomy" id="28202"/>
    <lineage>
        <taxon>Bacteria</taxon>
        <taxon>Pseudomonadati</taxon>
        <taxon>Bdellovibrionota</taxon>
        <taxon>Bacteriovoracia</taxon>
        <taxon>Bacteriovoracales</taxon>
        <taxon>Bacteriovoracaceae</taxon>
        <taxon>Peredibacter</taxon>
    </lineage>
</organism>
<dbReference type="InterPro" id="IPR004090">
    <property type="entry name" value="Chemotax_Me-accpt_rcpt"/>
</dbReference>
<protein>
    <submittedName>
        <fullName evidence="11">Methyl-accepting chemotaxis protein</fullName>
    </submittedName>
</protein>
<comment type="subcellular location">
    <subcellularLocation>
        <location evidence="1">Cell membrane</location>
        <topology evidence="1">Multi-pass membrane protein</topology>
    </subcellularLocation>
</comment>
<comment type="similarity">
    <text evidence="7">Belongs to the methyl-accepting chemotaxis (MCP) protein family.</text>
</comment>
<dbReference type="SMART" id="SM00283">
    <property type="entry name" value="MA"/>
    <property type="match status" value="1"/>
</dbReference>
<dbReference type="InterPro" id="IPR033479">
    <property type="entry name" value="dCache_1"/>
</dbReference>
<keyword evidence="4 9" id="KW-0812">Transmembrane</keyword>
<dbReference type="SUPFAM" id="SSF58104">
    <property type="entry name" value="Methyl-accepting chemotaxis protein (MCP) signaling domain"/>
    <property type="match status" value="1"/>
</dbReference>
<keyword evidence="6 9" id="KW-0472">Membrane</keyword>
<evidence type="ECO:0000256" key="7">
    <source>
        <dbReference type="ARBA" id="ARBA00029447"/>
    </source>
</evidence>
<dbReference type="GO" id="GO:0006935">
    <property type="term" value="P:chemotaxis"/>
    <property type="evidence" value="ECO:0007669"/>
    <property type="project" value="InterPro"/>
</dbReference>
<evidence type="ECO:0000256" key="5">
    <source>
        <dbReference type="ARBA" id="ARBA00022989"/>
    </source>
</evidence>
<dbReference type="PRINTS" id="PR00260">
    <property type="entry name" value="CHEMTRNSDUCR"/>
</dbReference>
<gene>
    <name evidence="11" type="ORF">SOO65_20365</name>
</gene>
<evidence type="ECO:0000259" key="10">
    <source>
        <dbReference type="PROSITE" id="PS50111"/>
    </source>
</evidence>
<dbReference type="KEGG" id="psti:SOO65_20365"/>
<reference evidence="11 12" key="1">
    <citation type="submission" date="2023-11" db="EMBL/GenBank/DDBJ databases">
        <title>Peredibacter starrii A3.12.</title>
        <authorList>
            <person name="Mitchell R.J."/>
        </authorList>
    </citation>
    <scope>NUCLEOTIDE SEQUENCE [LARGE SCALE GENOMIC DNA]</scope>
    <source>
        <strain evidence="11 12">A3.12</strain>
    </source>
</reference>
<evidence type="ECO:0000256" key="6">
    <source>
        <dbReference type="ARBA" id="ARBA00023136"/>
    </source>
</evidence>
<keyword evidence="12" id="KW-1185">Reference proteome</keyword>
<evidence type="ECO:0000256" key="4">
    <source>
        <dbReference type="ARBA" id="ARBA00022692"/>
    </source>
</evidence>
<dbReference type="GO" id="GO:0004888">
    <property type="term" value="F:transmembrane signaling receptor activity"/>
    <property type="evidence" value="ECO:0007669"/>
    <property type="project" value="InterPro"/>
</dbReference>
<keyword evidence="2" id="KW-1003">Cell membrane</keyword>
<dbReference type="PANTHER" id="PTHR43531:SF14">
    <property type="entry name" value="METHYL-ACCEPTING CHEMOTAXIS PROTEIN I-RELATED"/>
    <property type="match status" value="1"/>
</dbReference>
<dbReference type="InterPro" id="IPR051310">
    <property type="entry name" value="MCP_chemotaxis"/>
</dbReference>
<evidence type="ECO:0000313" key="11">
    <source>
        <dbReference type="EMBL" id="WPU65054.1"/>
    </source>
</evidence>
<dbReference type="CDD" id="cd11386">
    <property type="entry name" value="MCP_signal"/>
    <property type="match status" value="1"/>
</dbReference>
<evidence type="ECO:0000313" key="12">
    <source>
        <dbReference type="Proteomes" id="UP001324634"/>
    </source>
</evidence>
<dbReference type="Gene3D" id="1.10.287.950">
    <property type="entry name" value="Methyl-accepting chemotaxis protein"/>
    <property type="match status" value="1"/>
</dbReference>
<dbReference type="CDD" id="cd12912">
    <property type="entry name" value="PDC2_MCP_like"/>
    <property type="match status" value="1"/>
</dbReference>
<accession>A0AAX4HP17</accession>
<keyword evidence="5 9" id="KW-1133">Transmembrane helix</keyword>
<dbReference type="GO" id="GO:0007165">
    <property type="term" value="P:signal transduction"/>
    <property type="evidence" value="ECO:0007669"/>
    <property type="project" value="UniProtKB-KW"/>
</dbReference>
<dbReference type="Pfam" id="PF02743">
    <property type="entry name" value="dCache_1"/>
    <property type="match status" value="1"/>
</dbReference>
<evidence type="ECO:0000256" key="9">
    <source>
        <dbReference type="SAM" id="Phobius"/>
    </source>
</evidence>
<dbReference type="GO" id="GO:0005886">
    <property type="term" value="C:plasma membrane"/>
    <property type="evidence" value="ECO:0007669"/>
    <property type="project" value="UniProtKB-SubCell"/>
</dbReference>
<dbReference type="CDD" id="cd12913">
    <property type="entry name" value="PDC1_MCP_like"/>
    <property type="match status" value="1"/>
</dbReference>
<feature type="transmembrane region" description="Helical" evidence="9">
    <location>
        <begin position="12"/>
        <end position="30"/>
    </location>
</feature>
<evidence type="ECO:0000256" key="2">
    <source>
        <dbReference type="ARBA" id="ARBA00022475"/>
    </source>
</evidence>
<evidence type="ECO:0000256" key="3">
    <source>
        <dbReference type="ARBA" id="ARBA00022481"/>
    </source>
</evidence>
<dbReference type="PANTHER" id="PTHR43531">
    <property type="entry name" value="PROTEIN ICFG"/>
    <property type="match status" value="1"/>
</dbReference>
<dbReference type="Pfam" id="PF00015">
    <property type="entry name" value="MCPsignal"/>
    <property type="match status" value="1"/>
</dbReference>